<feature type="compositionally biased region" description="Basic residues" evidence="1">
    <location>
        <begin position="121"/>
        <end position="134"/>
    </location>
</feature>
<dbReference type="EMBL" id="SRLO01000134">
    <property type="protein sequence ID" value="TNN72680.1"/>
    <property type="molecule type" value="Genomic_DNA"/>
</dbReference>
<reference evidence="2 3" key="1">
    <citation type="submission" date="2019-03" db="EMBL/GenBank/DDBJ databases">
        <title>First draft genome of Liparis tanakae, snailfish: a comprehensive survey of snailfish specific genes.</title>
        <authorList>
            <person name="Kim W."/>
            <person name="Song I."/>
            <person name="Jeong J.-H."/>
            <person name="Kim D."/>
            <person name="Kim S."/>
            <person name="Ryu S."/>
            <person name="Song J.Y."/>
            <person name="Lee S.K."/>
        </authorList>
    </citation>
    <scope>NUCLEOTIDE SEQUENCE [LARGE SCALE GENOMIC DNA]</scope>
    <source>
        <tissue evidence="2">Muscle</tissue>
    </source>
</reference>
<feature type="region of interest" description="Disordered" evidence="1">
    <location>
        <begin position="1"/>
        <end position="28"/>
    </location>
</feature>
<feature type="compositionally biased region" description="Polar residues" evidence="1">
    <location>
        <begin position="381"/>
        <end position="391"/>
    </location>
</feature>
<feature type="region of interest" description="Disordered" evidence="1">
    <location>
        <begin position="84"/>
        <end position="423"/>
    </location>
</feature>
<feature type="compositionally biased region" description="Polar residues" evidence="1">
    <location>
        <begin position="264"/>
        <end position="279"/>
    </location>
</feature>
<protein>
    <submittedName>
        <fullName evidence="2">E3 ubiquitin-protein ligase rnf213-alpha</fullName>
    </submittedName>
</protein>
<evidence type="ECO:0000313" key="2">
    <source>
        <dbReference type="EMBL" id="TNN72680.1"/>
    </source>
</evidence>
<organism evidence="2 3">
    <name type="scientific">Liparis tanakae</name>
    <name type="common">Tanaka's snailfish</name>
    <dbReference type="NCBI Taxonomy" id="230148"/>
    <lineage>
        <taxon>Eukaryota</taxon>
        <taxon>Metazoa</taxon>
        <taxon>Chordata</taxon>
        <taxon>Craniata</taxon>
        <taxon>Vertebrata</taxon>
        <taxon>Euteleostomi</taxon>
        <taxon>Actinopterygii</taxon>
        <taxon>Neopterygii</taxon>
        <taxon>Teleostei</taxon>
        <taxon>Neoteleostei</taxon>
        <taxon>Acanthomorphata</taxon>
        <taxon>Eupercaria</taxon>
        <taxon>Perciformes</taxon>
        <taxon>Cottioidei</taxon>
        <taxon>Cottales</taxon>
        <taxon>Liparidae</taxon>
        <taxon>Liparis</taxon>
    </lineage>
</organism>
<feature type="compositionally biased region" description="Basic and acidic residues" evidence="1">
    <location>
        <begin position="240"/>
        <end position="255"/>
    </location>
</feature>
<dbReference type="AlphaFoldDB" id="A0A4Z2I4E0"/>
<dbReference type="OrthoDB" id="8956328at2759"/>
<evidence type="ECO:0000256" key="1">
    <source>
        <dbReference type="SAM" id="MobiDB-lite"/>
    </source>
</evidence>
<gene>
    <name evidence="2" type="primary">rnf213a_0</name>
    <name evidence="2" type="ORF">EYF80_017129</name>
</gene>
<keyword evidence="3" id="KW-1185">Reference proteome</keyword>
<feature type="compositionally biased region" description="Polar residues" evidence="1">
    <location>
        <begin position="200"/>
        <end position="222"/>
    </location>
</feature>
<feature type="compositionally biased region" description="Polar residues" evidence="1">
    <location>
        <begin position="309"/>
        <end position="318"/>
    </location>
</feature>
<dbReference type="Proteomes" id="UP000314294">
    <property type="component" value="Unassembled WGS sequence"/>
</dbReference>
<feature type="compositionally biased region" description="Basic and acidic residues" evidence="1">
    <location>
        <begin position="84"/>
        <end position="94"/>
    </location>
</feature>
<feature type="compositionally biased region" description="Basic and acidic residues" evidence="1">
    <location>
        <begin position="393"/>
        <end position="404"/>
    </location>
</feature>
<comment type="caution">
    <text evidence="2">The sequence shown here is derived from an EMBL/GenBank/DDBJ whole genome shotgun (WGS) entry which is preliminary data.</text>
</comment>
<accession>A0A4Z2I4E0</accession>
<sequence length="505" mass="55261">MPPLDCKPPARRRSPRGTRLQRASPRRALGRSVLRCSNWLVLHTASVFIGTRDPRRNAGPGGVCSSERYLFSDTSNQPKHLVADSKDTAEKCVPHENQPPADCKESNTSSKQPNDETSINPKKKKRNRKKKKKKKDDNLSSDLSMGENQPKKMRITADSSDSESSDNAKDETLDSMQDGPASLESQPGSLTANIPAAPSEDTQVVQSETSAATVVQSETSAATVEARPATQPEEAPVNPQEEKSNPPKSTQDQKLKTAPADTPTPISVDSKSDASQSNLGKGAKSTDPPDQETDKKKSKNKKDTSNTKQSQQDQNANVEQRGKQKGQIKPKEKSQQDQMQKDTVGADQNMVFGPEKPPTADGTGSSVDPEGSGEHMGGQQSGSEQDSTAAQHSDADKGSEDGSKKSSSTAAQPPKRPTRNKNIAASDRLTIYFHAVLSKDFKFDPNEDRIFIRAGHKIGNWDENTVELSVRQMIKEFMLRKVIPQLLKDEDGEMLYLKDPKDWCF</sequence>
<proteinExistence type="predicted"/>
<feature type="compositionally biased region" description="Polar residues" evidence="1">
    <location>
        <begin position="106"/>
        <end position="120"/>
    </location>
</feature>
<feature type="compositionally biased region" description="Polar residues" evidence="1">
    <location>
        <begin position="183"/>
        <end position="192"/>
    </location>
</feature>
<evidence type="ECO:0000313" key="3">
    <source>
        <dbReference type="Proteomes" id="UP000314294"/>
    </source>
</evidence>
<name>A0A4Z2I4E0_9TELE</name>